<feature type="compositionally biased region" description="Low complexity" evidence="1">
    <location>
        <begin position="8"/>
        <end position="19"/>
    </location>
</feature>
<reference evidence="3 4" key="1">
    <citation type="submission" date="2016-10" db="EMBL/GenBank/DDBJ databases">
        <authorList>
            <person name="de Groot N.N."/>
        </authorList>
    </citation>
    <scope>NUCLEOTIDE SEQUENCE [LARGE SCALE GENOMIC DNA]</scope>
    <source>
        <strain evidence="3 4">LMG 27731</strain>
    </source>
</reference>
<dbReference type="OrthoDB" id="9111518at2"/>
<reference evidence="2 5" key="2">
    <citation type="submission" date="2021-02" db="EMBL/GenBank/DDBJ databases">
        <authorList>
            <person name="Vanwijnsberghe S."/>
        </authorList>
    </citation>
    <scope>NUCLEOTIDE SEQUENCE [LARGE SCALE GENOMIC DNA]</scope>
    <source>
        <strain evidence="2 5">R-69658</strain>
    </source>
</reference>
<evidence type="ECO:0000313" key="4">
    <source>
        <dbReference type="Proteomes" id="UP000198844"/>
    </source>
</evidence>
<keyword evidence="5" id="KW-1185">Reference proteome</keyword>
<dbReference type="RefSeq" id="WP_093637005.1">
    <property type="nucleotide sequence ID" value="NZ_CAJNAU010000013.1"/>
</dbReference>
<organism evidence="3 4">
    <name type="scientific">Paraburkholderia aspalathi</name>
    <dbReference type="NCBI Taxonomy" id="1324617"/>
    <lineage>
        <taxon>Bacteria</taxon>
        <taxon>Pseudomonadati</taxon>
        <taxon>Pseudomonadota</taxon>
        <taxon>Betaproteobacteria</taxon>
        <taxon>Burkholderiales</taxon>
        <taxon>Burkholderiaceae</taxon>
        <taxon>Paraburkholderia</taxon>
    </lineage>
</organism>
<evidence type="ECO:0000256" key="1">
    <source>
        <dbReference type="SAM" id="MobiDB-lite"/>
    </source>
</evidence>
<dbReference type="AlphaFoldDB" id="A0A1I7E3B4"/>
<protein>
    <submittedName>
        <fullName evidence="3">Uncharacterized protein</fullName>
    </submittedName>
</protein>
<sequence>MKLAKQDGLGAAAGEAAQGVGEGRESFQYSNGPAAWEAMCESGAGAEAASIPMLLRKQQFDFGYHNKMHRKSR</sequence>
<accession>A0A1I7E3B4</accession>
<gene>
    <name evidence="2" type="ORF">R69658_01988</name>
    <name evidence="3" type="ORF">SAMN05192563_1013149</name>
</gene>
<dbReference type="EMBL" id="FPBH01000013">
    <property type="protein sequence ID" value="SFU18409.1"/>
    <property type="molecule type" value="Genomic_DNA"/>
</dbReference>
<dbReference type="Proteomes" id="UP000198844">
    <property type="component" value="Unassembled WGS sequence"/>
</dbReference>
<evidence type="ECO:0000313" key="3">
    <source>
        <dbReference type="EMBL" id="SFU18409.1"/>
    </source>
</evidence>
<feature type="region of interest" description="Disordered" evidence="1">
    <location>
        <begin position="1"/>
        <end position="26"/>
    </location>
</feature>
<name>A0A1I7E3B4_9BURK</name>
<dbReference type="EMBL" id="CAJNAU010000013">
    <property type="protein sequence ID" value="CAE6734829.1"/>
    <property type="molecule type" value="Genomic_DNA"/>
</dbReference>
<dbReference type="Proteomes" id="UP000674425">
    <property type="component" value="Unassembled WGS sequence"/>
</dbReference>
<evidence type="ECO:0000313" key="2">
    <source>
        <dbReference type="EMBL" id="CAE6734829.1"/>
    </source>
</evidence>
<proteinExistence type="predicted"/>
<evidence type="ECO:0000313" key="5">
    <source>
        <dbReference type="Proteomes" id="UP000674425"/>
    </source>
</evidence>